<accession>A0A9X9WL02</accession>
<organism evidence="2 5">
    <name type="scientific">Neoroseomonas oryzicola</name>
    <dbReference type="NCBI Taxonomy" id="535904"/>
    <lineage>
        <taxon>Bacteria</taxon>
        <taxon>Pseudomonadati</taxon>
        <taxon>Pseudomonadota</taxon>
        <taxon>Alphaproteobacteria</taxon>
        <taxon>Acetobacterales</taxon>
        <taxon>Acetobacteraceae</taxon>
        <taxon>Neoroseomonas</taxon>
    </lineage>
</organism>
<evidence type="ECO:0000313" key="5">
    <source>
        <dbReference type="Proteomes" id="UP001138708"/>
    </source>
</evidence>
<feature type="transmembrane region" description="Helical" evidence="1">
    <location>
        <begin position="157"/>
        <end position="180"/>
    </location>
</feature>
<evidence type="ECO:0000313" key="4">
    <source>
        <dbReference type="Proteomes" id="UP000746741"/>
    </source>
</evidence>
<reference evidence="2" key="1">
    <citation type="submission" date="2020-01" db="EMBL/GenBank/DDBJ databases">
        <authorList>
            <person name="Rat A."/>
        </authorList>
    </citation>
    <scope>NUCLEOTIDE SEQUENCE</scope>
    <source>
        <strain evidence="2">LMG 31161</strain>
    </source>
</reference>
<feature type="transmembrane region" description="Helical" evidence="1">
    <location>
        <begin position="338"/>
        <end position="358"/>
    </location>
</feature>
<feature type="transmembrane region" description="Helical" evidence="1">
    <location>
        <begin position="200"/>
        <end position="220"/>
    </location>
</feature>
<comment type="caution">
    <text evidence="2">The sequence shown here is derived from an EMBL/GenBank/DDBJ whole genome shotgun (WGS) entry which is preliminary data.</text>
</comment>
<reference evidence="3 4" key="2">
    <citation type="submission" date="2020-02" db="EMBL/GenBank/DDBJ databases">
        <authorList>
            <person name="Sun Q."/>
            <person name="Inoue M."/>
        </authorList>
    </citation>
    <scope>NUCLEOTIDE SEQUENCE [LARGE SCALE GENOMIC DNA]</scope>
    <source>
        <strain evidence="3 4">KCTC 22478</strain>
    </source>
</reference>
<protein>
    <submittedName>
        <fullName evidence="2">Uncharacterized protein</fullName>
    </submittedName>
</protein>
<proteinExistence type="predicted"/>
<keyword evidence="4" id="KW-1185">Reference proteome</keyword>
<dbReference type="Proteomes" id="UP001138708">
    <property type="component" value="Unassembled WGS sequence"/>
</dbReference>
<keyword evidence="1" id="KW-1133">Transmembrane helix</keyword>
<reference evidence="2" key="3">
    <citation type="journal article" date="2021" name="Syst. Appl. Microbiol.">
        <title>Roseomonas hellenica sp. nov., isolated from roots of wild-growing Alkanna tinctoria.</title>
        <authorList>
            <person name="Rat A."/>
            <person name="Naranjo H.D."/>
            <person name="Lebbe L."/>
            <person name="Cnockaert M."/>
            <person name="Krigas N."/>
            <person name="Grigoriadou K."/>
            <person name="Maloupa E."/>
            <person name="Willems A."/>
        </authorList>
    </citation>
    <scope>NUCLEOTIDE SEQUENCE</scope>
    <source>
        <strain evidence="2">LMG 31161</strain>
    </source>
</reference>
<keyword evidence="1" id="KW-0472">Membrane</keyword>
<sequence>MRRLTATSLVLSLVALGVPFFVVAIPPVVDFPNHLARMWLISGGVRQPPLDAMYAVEWSRAVTNIGIDVVAGLLGPAIGADVLARVMLALSLLVPVMGGLALAYAVSGRLHPLMLAIPLWAWHTCFNLGFMNQQIAVGLALLAAVAERFLPSSVGRIGLRVMAALLIAIIHPFGAVAHAATLTGLALGPGLRWWSRLPQAALAASIPVLTTAALLFASAAPKFTNGGEGPRGTLQWIGAVGKIGTALSYFVSYFPAVESLCGIGFLGALLLAIRRGAIKRHHGLAVVAGSLALLALIAPSRIGSTMQVDIRFATLAGLLFVSALTPVVTSFSLRWGGVAAMLGLAAVLRTAAITATWLEARNDLRSIAVALEAVPPGARILVALEPAQQFEWFPKNPWRSAGFQSTALHYGALAVPWRRSFTPLVFSEAGKQPLRVLPPYDRLSIPGGGLPPLVALDDPDAPKVPEFGYLRQWRRDFDFVLQINAEAGVLIPPGLDLTRDEGFARLFRVPRDQSRGAVTPPP</sequence>
<evidence type="ECO:0000313" key="2">
    <source>
        <dbReference type="EMBL" id="MBR0661012.1"/>
    </source>
</evidence>
<feature type="transmembrane region" description="Helical" evidence="1">
    <location>
        <begin position="86"/>
        <end position="107"/>
    </location>
</feature>
<evidence type="ECO:0000256" key="1">
    <source>
        <dbReference type="SAM" id="Phobius"/>
    </source>
</evidence>
<dbReference type="Proteomes" id="UP000746741">
    <property type="component" value="Unassembled WGS sequence"/>
</dbReference>
<feature type="transmembrane region" description="Helical" evidence="1">
    <location>
        <begin position="256"/>
        <end position="273"/>
    </location>
</feature>
<dbReference type="EMBL" id="JAAEDK010000042">
    <property type="protein sequence ID" value="MBR0661012.1"/>
    <property type="molecule type" value="Genomic_DNA"/>
</dbReference>
<dbReference type="EMBL" id="JAAVUP010000008">
    <property type="protein sequence ID" value="NKE19197.1"/>
    <property type="molecule type" value="Genomic_DNA"/>
</dbReference>
<feature type="transmembrane region" description="Helical" evidence="1">
    <location>
        <begin position="285"/>
        <end position="304"/>
    </location>
</feature>
<keyword evidence="1" id="KW-0812">Transmembrane</keyword>
<gene>
    <name evidence="3" type="ORF">GWK15_19740</name>
    <name evidence="2" type="ORF">GXW75_17280</name>
</gene>
<evidence type="ECO:0000313" key="3">
    <source>
        <dbReference type="EMBL" id="NKE19197.1"/>
    </source>
</evidence>
<feature type="transmembrane region" description="Helical" evidence="1">
    <location>
        <begin position="119"/>
        <end position="145"/>
    </location>
</feature>
<name>A0A9X9WL02_9PROT</name>
<feature type="transmembrane region" description="Helical" evidence="1">
    <location>
        <begin position="310"/>
        <end position="331"/>
    </location>
</feature>
<dbReference type="AlphaFoldDB" id="A0A9X9WL02"/>
<dbReference type="RefSeq" id="WP_168043105.1">
    <property type="nucleotide sequence ID" value="NZ_JAAEDK010000042.1"/>
</dbReference>